<feature type="region of interest" description="Disordered" evidence="1">
    <location>
        <begin position="64"/>
        <end position="84"/>
    </location>
</feature>
<organism evidence="2 3">
    <name type="scientific">Nyssa sinensis</name>
    <dbReference type="NCBI Taxonomy" id="561372"/>
    <lineage>
        <taxon>Eukaryota</taxon>
        <taxon>Viridiplantae</taxon>
        <taxon>Streptophyta</taxon>
        <taxon>Embryophyta</taxon>
        <taxon>Tracheophyta</taxon>
        <taxon>Spermatophyta</taxon>
        <taxon>Magnoliopsida</taxon>
        <taxon>eudicotyledons</taxon>
        <taxon>Gunneridae</taxon>
        <taxon>Pentapetalae</taxon>
        <taxon>asterids</taxon>
        <taxon>Cornales</taxon>
        <taxon>Nyssaceae</taxon>
        <taxon>Nyssa</taxon>
    </lineage>
</organism>
<sequence>MALAVASSTSIAGSISSRSNPSHQQSKAVGSIPSFINGWKFFSEMLLGEAIKCRAEAEQFDCTSRSYHGRSCYRSGRESGGGGL</sequence>
<evidence type="ECO:0000313" key="2">
    <source>
        <dbReference type="EMBL" id="KAA8534562.1"/>
    </source>
</evidence>
<reference evidence="2 3" key="1">
    <citation type="submission" date="2019-09" db="EMBL/GenBank/DDBJ databases">
        <title>A chromosome-level genome assembly of the Chinese tupelo Nyssa sinensis.</title>
        <authorList>
            <person name="Yang X."/>
            <person name="Kang M."/>
            <person name="Yang Y."/>
            <person name="Xiong H."/>
            <person name="Wang M."/>
            <person name="Zhang Z."/>
            <person name="Wang Z."/>
            <person name="Wu H."/>
            <person name="Ma T."/>
            <person name="Liu J."/>
            <person name="Xi Z."/>
        </authorList>
    </citation>
    <scope>NUCLEOTIDE SEQUENCE [LARGE SCALE GENOMIC DNA]</scope>
    <source>
        <strain evidence="2">J267</strain>
        <tissue evidence="2">Leaf</tissue>
    </source>
</reference>
<dbReference type="AlphaFoldDB" id="A0A5J5AXR0"/>
<proteinExistence type="predicted"/>
<accession>A0A5J5AXR0</accession>
<feature type="region of interest" description="Disordered" evidence="1">
    <location>
        <begin position="1"/>
        <end position="28"/>
    </location>
</feature>
<keyword evidence="3" id="KW-1185">Reference proteome</keyword>
<evidence type="ECO:0000256" key="1">
    <source>
        <dbReference type="SAM" id="MobiDB-lite"/>
    </source>
</evidence>
<dbReference type="EMBL" id="CM018041">
    <property type="protein sequence ID" value="KAA8534562.1"/>
    <property type="molecule type" value="Genomic_DNA"/>
</dbReference>
<gene>
    <name evidence="2" type="ORF">F0562_032079</name>
</gene>
<name>A0A5J5AXR0_9ASTE</name>
<evidence type="ECO:0000313" key="3">
    <source>
        <dbReference type="Proteomes" id="UP000325577"/>
    </source>
</evidence>
<protein>
    <submittedName>
        <fullName evidence="2">Uncharacterized protein</fullName>
    </submittedName>
</protein>
<dbReference type="Proteomes" id="UP000325577">
    <property type="component" value="Linkage Group LG18"/>
</dbReference>
<feature type="compositionally biased region" description="Low complexity" evidence="1">
    <location>
        <begin position="7"/>
        <end position="22"/>
    </location>
</feature>